<name>A0A1Y5YVK0_9BACI</name>
<gene>
    <name evidence="2" type="ORF">BACERE00191_00380</name>
</gene>
<keyword evidence="1" id="KW-1133">Transmembrane helix</keyword>
<dbReference type="AlphaFoldDB" id="A0A1Y5YVK0"/>
<evidence type="ECO:0000313" key="2">
    <source>
        <dbReference type="EMBL" id="SMD65426.1"/>
    </source>
</evidence>
<keyword evidence="1" id="KW-0472">Membrane</keyword>
<sequence length="38" mass="4651">MEESTFSHFMILVIVILTAGFIQLMDWIDRRYMKEEQK</sequence>
<evidence type="ECO:0000256" key="1">
    <source>
        <dbReference type="SAM" id="Phobius"/>
    </source>
</evidence>
<organism evidence="2 3">
    <name type="scientific">Bacillus pacificus</name>
    <dbReference type="NCBI Taxonomy" id="2026187"/>
    <lineage>
        <taxon>Bacteria</taxon>
        <taxon>Bacillati</taxon>
        <taxon>Bacillota</taxon>
        <taxon>Bacilli</taxon>
        <taxon>Bacillales</taxon>
        <taxon>Bacillaceae</taxon>
        <taxon>Bacillus</taxon>
        <taxon>Bacillus cereus group</taxon>
    </lineage>
</organism>
<proteinExistence type="predicted"/>
<keyword evidence="1" id="KW-0812">Transmembrane</keyword>
<accession>A0A1Y5YVK0</accession>
<evidence type="ECO:0000313" key="3">
    <source>
        <dbReference type="Proteomes" id="UP000194499"/>
    </source>
</evidence>
<dbReference type="EMBL" id="FWZB01000019">
    <property type="protein sequence ID" value="SMD65426.1"/>
    <property type="molecule type" value="Genomic_DNA"/>
</dbReference>
<protein>
    <submittedName>
        <fullName evidence="2">Uncharacterized protein</fullName>
    </submittedName>
</protein>
<feature type="transmembrane region" description="Helical" evidence="1">
    <location>
        <begin position="6"/>
        <end position="28"/>
    </location>
</feature>
<reference evidence="3" key="1">
    <citation type="submission" date="2017-04" db="EMBL/GenBank/DDBJ databases">
        <authorList>
            <person name="Criscuolo A."/>
        </authorList>
    </citation>
    <scope>NUCLEOTIDE SEQUENCE [LARGE SCALE GENOMIC DNA]</scope>
</reference>
<dbReference type="Proteomes" id="UP000194499">
    <property type="component" value="Unassembled WGS sequence"/>
</dbReference>